<evidence type="ECO:0000256" key="1">
    <source>
        <dbReference type="SAM" id="Phobius"/>
    </source>
</evidence>
<keyword evidence="1" id="KW-0472">Membrane</keyword>
<dbReference type="HOGENOM" id="CLU_106699_0_0_10"/>
<keyword evidence="1" id="KW-0812">Transmembrane</keyword>
<dbReference type="AlphaFoldDB" id="D1QPP7"/>
<protein>
    <recommendedName>
        <fullName evidence="2">DUF8188 domain-containing protein</fullName>
    </recommendedName>
</protein>
<comment type="caution">
    <text evidence="3">The sequence shown here is derived from an EMBL/GenBank/DDBJ whole genome shotgun (WGS) entry which is preliminary data.</text>
</comment>
<accession>D1QPP7</accession>
<evidence type="ECO:0000313" key="3">
    <source>
        <dbReference type="EMBL" id="EFB32708.1"/>
    </source>
</evidence>
<gene>
    <name evidence="3" type="ORF">HMPREF0971_00940</name>
</gene>
<evidence type="ECO:0000313" key="4">
    <source>
        <dbReference type="Proteomes" id="UP000004079"/>
    </source>
</evidence>
<name>D1QPP7_9BACT</name>
<dbReference type="EMBL" id="ACUZ02000015">
    <property type="protein sequence ID" value="EFB32708.1"/>
    <property type="molecule type" value="Genomic_DNA"/>
</dbReference>
<sequence>MKQMMKLKINSSFIIANLVAMPLISVFITYFFLRGNNDAYDYVDTYLKQSKVIKLTIPKLYEEKRERYKFRDGRKGARDYRQFIFYSPQYHKHIAIVSFSDIDLDSKIKYDLDEERRSHIYNYQATIIAYANTIQWNDAKYGMKDLPMPIFVIKSTHLYNNTKKIECLSFHNAEKVSPEATRQYVEQYLAHFLPEDEFDRLFKGRKK</sequence>
<reference evidence="3 4" key="1">
    <citation type="submission" date="2009-11" db="EMBL/GenBank/DDBJ databases">
        <authorList>
            <person name="Weinstock G."/>
            <person name="Sodergren E."/>
            <person name="Clifton S."/>
            <person name="Fulton L."/>
            <person name="Fulton B."/>
            <person name="Courtney L."/>
            <person name="Fronick C."/>
            <person name="Harrison M."/>
            <person name="Strong C."/>
            <person name="Farmer C."/>
            <person name="Delahaunty K."/>
            <person name="Markovic C."/>
            <person name="Hall O."/>
            <person name="Minx P."/>
            <person name="Tomlinson C."/>
            <person name="Mitreva M."/>
            <person name="Nelson J."/>
            <person name="Hou S."/>
            <person name="Wollam A."/>
            <person name="Pepin K.H."/>
            <person name="Johnson M."/>
            <person name="Bhonagiri V."/>
            <person name="Nash W.E."/>
            <person name="Warren W."/>
            <person name="Chinwalla A."/>
            <person name="Mardis E.R."/>
            <person name="Wilson R.K."/>
        </authorList>
    </citation>
    <scope>NUCLEOTIDE SEQUENCE [LARGE SCALE GENOMIC DNA]</scope>
    <source>
        <strain evidence="3 4">F0302</strain>
    </source>
</reference>
<dbReference type="STRING" id="649760.HMPREF0971_00940"/>
<dbReference type="InterPro" id="IPR058501">
    <property type="entry name" value="DUF8188"/>
</dbReference>
<organism evidence="3 4">
    <name type="scientific">Segatella oris F0302</name>
    <dbReference type="NCBI Taxonomy" id="649760"/>
    <lineage>
        <taxon>Bacteria</taxon>
        <taxon>Pseudomonadati</taxon>
        <taxon>Bacteroidota</taxon>
        <taxon>Bacteroidia</taxon>
        <taxon>Bacteroidales</taxon>
        <taxon>Prevotellaceae</taxon>
        <taxon>Segatella</taxon>
    </lineage>
</organism>
<dbReference type="Proteomes" id="UP000004079">
    <property type="component" value="Unassembled WGS sequence"/>
</dbReference>
<feature type="domain" description="DUF8188" evidence="2">
    <location>
        <begin position="38"/>
        <end position="202"/>
    </location>
</feature>
<keyword evidence="1" id="KW-1133">Transmembrane helix</keyword>
<evidence type="ECO:0000259" key="2">
    <source>
        <dbReference type="Pfam" id="PF26603"/>
    </source>
</evidence>
<feature type="transmembrane region" description="Helical" evidence="1">
    <location>
        <begin position="12"/>
        <end position="33"/>
    </location>
</feature>
<proteinExistence type="predicted"/>
<dbReference type="Pfam" id="PF26603">
    <property type="entry name" value="DUF8188"/>
    <property type="match status" value="1"/>
</dbReference>